<evidence type="ECO:0000313" key="3">
    <source>
        <dbReference type="Proteomes" id="UP001221686"/>
    </source>
</evidence>
<dbReference type="EMBL" id="JAQNDL010000001">
    <property type="protein sequence ID" value="MDC0716587.1"/>
    <property type="molecule type" value="Genomic_DNA"/>
</dbReference>
<comment type="caution">
    <text evidence="2">The sequence shown here is derived from an EMBL/GenBank/DDBJ whole genome shotgun (WGS) entry which is preliminary data.</text>
</comment>
<feature type="region of interest" description="Disordered" evidence="1">
    <location>
        <begin position="75"/>
        <end position="108"/>
    </location>
</feature>
<feature type="compositionally biased region" description="Basic and acidic residues" evidence="1">
    <location>
        <begin position="88"/>
        <end position="104"/>
    </location>
</feature>
<evidence type="ECO:0000256" key="1">
    <source>
        <dbReference type="SAM" id="MobiDB-lite"/>
    </source>
</evidence>
<organism evidence="2 3">
    <name type="scientific">Nannocystis bainbridge</name>
    <dbReference type="NCBI Taxonomy" id="2995303"/>
    <lineage>
        <taxon>Bacteria</taxon>
        <taxon>Pseudomonadati</taxon>
        <taxon>Myxococcota</taxon>
        <taxon>Polyangia</taxon>
        <taxon>Nannocystales</taxon>
        <taxon>Nannocystaceae</taxon>
        <taxon>Nannocystis</taxon>
    </lineage>
</organism>
<proteinExistence type="predicted"/>
<dbReference type="Proteomes" id="UP001221686">
    <property type="component" value="Unassembled WGS sequence"/>
</dbReference>
<sequence length="149" mass="16208">MRGPNARLPHTLTFRRDEAAFGWRRLCGIFTQFMASAAAAKGRSVLALLIAAFTLLFSAAPDSLWTAEHGADDSTVSVAGQHDGSLVSRHEQSSVPSPRRDRSNPDPVRFDPVMVVDHAWDPWPTPITSVTAGMRRIRSQHARGPPAVG</sequence>
<gene>
    <name evidence="2" type="ORF">POL25_06775</name>
</gene>
<evidence type="ECO:0000313" key="2">
    <source>
        <dbReference type="EMBL" id="MDC0716587.1"/>
    </source>
</evidence>
<name>A0ABT5DSG4_9BACT</name>
<dbReference type="RefSeq" id="WP_272085079.1">
    <property type="nucleotide sequence ID" value="NZ_JAQNDL010000001.1"/>
</dbReference>
<protein>
    <submittedName>
        <fullName evidence="2">Uncharacterized protein</fullName>
    </submittedName>
</protein>
<keyword evidence="3" id="KW-1185">Reference proteome</keyword>
<accession>A0ABT5DSG4</accession>
<reference evidence="2 3" key="1">
    <citation type="submission" date="2022-11" db="EMBL/GenBank/DDBJ databases">
        <title>Minimal conservation of predation-associated metabolite biosynthetic gene clusters underscores biosynthetic potential of Myxococcota including descriptions for ten novel species: Archangium lansinium sp. nov., Myxococcus landrumus sp. nov., Nannocystis bai.</title>
        <authorList>
            <person name="Ahearne A."/>
            <person name="Stevens C."/>
            <person name="Dowd S."/>
        </authorList>
    </citation>
    <scope>NUCLEOTIDE SEQUENCE [LARGE SCALE GENOMIC DNA]</scope>
    <source>
        <strain evidence="2 3">BB15-2</strain>
    </source>
</reference>